<accession>A0A249DWA4</accession>
<dbReference type="SMART" id="SM00028">
    <property type="entry name" value="TPR"/>
    <property type="match status" value="3"/>
</dbReference>
<dbReference type="EMBL" id="CP016303">
    <property type="protein sequence ID" value="ASX25659.1"/>
    <property type="molecule type" value="Genomic_DNA"/>
</dbReference>
<evidence type="ECO:0000313" key="2">
    <source>
        <dbReference type="Proteomes" id="UP000216438"/>
    </source>
</evidence>
<evidence type="ECO:0000313" key="1">
    <source>
        <dbReference type="EMBL" id="ASX25659.1"/>
    </source>
</evidence>
<dbReference type="Proteomes" id="UP000216438">
    <property type="component" value="Chromosome"/>
</dbReference>
<dbReference type="PROSITE" id="PS50005">
    <property type="entry name" value="TPR"/>
    <property type="match status" value="1"/>
</dbReference>
<sequence length="248" mass="28855">MTLHIFWKIFLISSFLMSCTHISDKSREQAARQTRLQLGLEYLKQGDYKAARQNFEKALLENEEDYRAQLGMALYEQNVGENKAAHQRYQKILTLAPLNATVMNHYGTFLCKQGDYASAQEQFSAAVLLTDYIEIADNLENAGYCFFEAKQYKFAQMLISRALKYEAEKGRFLIEKAKKQFEFKKYDHAQFLLNVHQSVLPVCAEVLLLQIYLSDKFGDEDSVQNISKQLARDFPYSKQYKDYLAHED</sequence>
<organism evidence="1 2">
    <name type="scientific">Candidatus Hamiltonella defensa</name>
    <name type="common">Bemisia tabaci</name>
    <dbReference type="NCBI Taxonomy" id="672795"/>
    <lineage>
        <taxon>Bacteria</taxon>
        <taxon>Pseudomonadati</taxon>
        <taxon>Pseudomonadota</taxon>
        <taxon>Gammaproteobacteria</taxon>
        <taxon>Enterobacterales</taxon>
        <taxon>Enterobacteriaceae</taxon>
        <taxon>aphid secondary symbionts</taxon>
        <taxon>Candidatus Williamhamiltonella</taxon>
    </lineage>
</organism>
<dbReference type="Gene3D" id="1.25.40.10">
    <property type="entry name" value="Tetratricopeptide repeat domain"/>
    <property type="match status" value="1"/>
</dbReference>
<dbReference type="SUPFAM" id="SSF48452">
    <property type="entry name" value="TPR-like"/>
    <property type="match status" value="1"/>
</dbReference>
<dbReference type="InterPro" id="IPR013360">
    <property type="entry name" value="Pilus_4_PilW"/>
</dbReference>
<dbReference type="OrthoDB" id="9814042at2"/>
<reference evidence="2" key="1">
    <citation type="submission" date="2016-06" db="EMBL/GenBank/DDBJ databases">
        <authorList>
            <person name="Chen W."/>
            <person name="Hasegawa D.K."/>
        </authorList>
    </citation>
    <scope>NUCLEOTIDE SEQUENCE [LARGE SCALE GENOMIC DNA]</scope>
    <source>
        <strain evidence="2">MEAM1</strain>
    </source>
</reference>
<dbReference type="InterPro" id="IPR011990">
    <property type="entry name" value="TPR-like_helical_dom_sf"/>
</dbReference>
<dbReference type="AlphaFoldDB" id="A0A249DWA4"/>
<protein>
    <submittedName>
        <fullName evidence="1">Type IV pilus biogenesis/stability protein PilW</fullName>
    </submittedName>
</protein>
<dbReference type="NCBIfam" id="TIGR02521">
    <property type="entry name" value="type_IV_pilW"/>
    <property type="match status" value="1"/>
</dbReference>
<dbReference type="InterPro" id="IPR019734">
    <property type="entry name" value="TPR_rpt"/>
</dbReference>
<name>A0A249DWA4_9ENTR</name>
<dbReference type="RefSeq" id="WP_016857529.1">
    <property type="nucleotide sequence ID" value="NZ_CP016303.1"/>
</dbReference>
<reference evidence="1 2" key="2">
    <citation type="submission" date="2017-09" db="EMBL/GenBank/DDBJ databases">
        <title>The genome of whitefly Bemisia tabaci, a global crop pest, provides novel insights into virus transmission, host adaptation and insecticide resistance.</title>
        <authorList>
            <person name="Kaur N."/>
            <person name="Kliot A."/>
            <person name="Pinheiro P.V."/>
            <person name="Luan J."/>
            <person name="Zheng Y."/>
            <person name="Liu W."/>
            <person name="Sun H."/>
            <person name="Yang X."/>
            <person name="Xu Y."/>
            <person name="Luo Y."/>
            <person name="Kruse A."/>
            <person name="Fisher T.W."/>
            <person name="Nelson D.R."/>
            <person name="Elimelech M."/>
            <person name="MacCoss M."/>
            <person name="Johnson R."/>
            <person name="Cohen E."/>
            <person name="Hunter W.B."/>
            <person name="Brown J.K."/>
            <person name="Jander G."/>
            <person name="Cilia M."/>
            <person name="Douglas A.E."/>
            <person name="Ghanim M."/>
            <person name="Simmons A.M."/>
            <person name="Wintermantel W.M."/>
            <person name="Ling K.-S."/>
            <person name="Fei Z."/>
        </authorList>
    </citation>
    <scope>NUCLEOTIDE SEQUENCE [LARGE SCALE GENOMIC DNA]</scope>
    <source>
        <strain evidence="1 2">MEAM1</strain>
    </source>
</reference>
<dbReference type="Pfam" id="PF13432">
    <property type="entry name" value="TPR_16"/>
    <property type="match status" value="1"/>
</dbReference>
<proteinExistence type="predicted"/>
<gene>
    <name evidence="1" type="ORF">BA171_00270</name>
</gene>